<proteinExistence type="predicted"/>
<dbReference type="EMBL" id="KZ559533">
    <property type="protein sequence ID" value="PLN81764.1"/>
    <property type="molecule type" value="Genomic_DNA"/>
</dbReference>
<sequence length="147" mass="15870">MAFVPQFWWTLARTVHGAARPLIWFDGRGGFSEAYCLSSPMTMEERREKDALLTLSIKRALLLTPQPFLIVGALCTPFSGSGGVSGGLLGRVDLSKYPATRPGLDALAPPAMRIAGILSSWPPIHSSRIGPKRGDETGPATHYSPYC</sequence>
<organism evidence="2 3">
    <name type="scientific">Aspergillus taichungensis</name>
    <dbReference type="NCBI Taxonomy" id="482145"/>
    <lineage>
        <taxon>Eukaryota</taxon>
        <taxon>Fungi</taxon>
        <taxon>Dikarya</taxon>
        <taxon>Ascomycota</taxon>
        <taxon>Pezizomycotina</taxon>
        <taxon>Eurotiomycetes</taxon>
        <taxon>Eurotiomycetidae</taxon>
        <taxon>Eurotiales</taxon>
        <taxon>Aspergillaceae</taxon>
        <taxon>Aspergillus</taxon>
        <taxon>Aspergillus subgen. Circumdati</taxon>
    </lineage>
</organism>
<name>A0A2J5HWH3_9EURO</name>
<evidence type="ECO:0000256" key="1">
    <source>
        <dbReference type="SAM" id="MobiDB-lite"/>
    </source>
</evidence>
<accession>A0A2J5HWH3</accession>
<evidence type="ECO:0000313" key="3">
    <source>
        <dbReference type="Proteomes" id="UP000235023"/>
    </source>
</evidence>
<dbReference type="AlphaFoldDB" id="A0A2J5HWH3"/>
<reference evidence="3" key="1">
    <citation type="submission" date="2017-12" db="EMBL/GenBank/DDBJ databases">
        <authorList>
            <consortium name="DOE Joint Genome Institute"/>
            <person name="Mondo S.J."/>
            <person name="Kjaerbolling I."/>
            <person name="Vesth T.C."/>
            <person name="Frisvad J.C."/>
            <person name="Nybo J.L."/>
            <person name="Theobald S."/>
            <person name="Kuo A."/>
            <person name="Bowyer P."/>
            <person name="Matsuda Y."/>
            <person name="Lyhne E.K."/>
            <person name="Kogle M.E."/>
            <person name="Clum A."/>
            <person name="Lipzen A."/>
            <person name="Salamov A."/>
            <person name="Ngan C.Y."/>
            <person name="Daum C."/>
            <person name="Chiniquy J."/>
            <person name="Barry K."/>
            <person name="LaButti K."/>
            <person name="Haridas S."/>
            <person name="Simmons B.A."/>
            <person name="Magnuson J.K."/>
            <person name="Mortensen U.H."/>
            <person name="Larsen T.O."/>
            <person name="Grigoriev I.V."/>
            <person name="Baker S.E."/>
            <person name="Andersen M.R."/>
            <person name="Nordberg H.P."/>
            <person name="Cantor M.N."/>
            <person name="Hua S.X."/>
        </authorList>
    </citation>
    <scope>NUCLEOTIDE SEQUENCE [LARGE SCALE GENOMIC DNA]</scope>
    <source>
        <strain evidence="3">IBT 19404</strain>
    </source>
</reference>
<dbReference type="Proteomes" id="UP000235023">
    <property type="component" value="Unassembled WGS sequence"/>
</dbReference>
<gene>
    <name evidence="2" type="ORF">BDW42DRAFT_89773</name>
</gene>
<evidence type="ECO:0000313" key="2">
    <source>
        <dbReference type="EMBL" id="PLN81764.1"/>
    </source>
</evidence>
<protein>
    <submittedName>
        <fullName evidence="2">Uncharacterized protein</fullName>
    </submittedName>
</protein>
<keyword evidence="3" id="KW-1185">Reference proteome</keyword>
<feature type="region of interest" description="Disordered" evidence="1">
    <location>
        <begin position="128"/>
        <end position="147"/>
    </location>
</feature>